<comment type="function">
    <text evidence="1 17">Catalyzes the conversion of epoxyqueuosine (oQ) to queuosine (Q), which is a hypermodified base found in the wobble positions of tRNA(Asp), tRNA(Asn), tRNA(His) and tRNA(Tyr).</text>
</comment>
<feature type="binding site" evidence="17">
    <location>
        <position position="25"/>
    </location>
    <ligand>
        <name>[4Fe-4S] cluster</name>
        <dbReference type="ChEBI" id="CHEBI:49883"/>
    </ligand>
</feature>
<keyword evidence="12 17" id="KW-0411">Iron-sulfur</keyword>
<proteinExistence type="inferred from homology"/>
<evidence type="ECO:0000256" key="11">
    <source>
        <dbReference type="ARBA" id="ARBA00023004"/>
    </source>
</evidence>
<evidence type="ECO:0000256" key="4">
    <source>
        <dbReference type="ARBA" id="ARBA00012622"/>
    </source>
</evidence>
<dbReference type="GO" id="GO:0046872">
    <property type="term" value="F:metal ion binding"/>
    <property type="evidence" value="ECO:0007669"/>
    <property type="project" value="UniProtKB-KW"/>
</dbReference>
<keyword evidence="6 17" id="KW-0004">4Fe-4S</keyword>
<dbReference type="UniPathway" id="UPA00392"/>
<evidence type="ECO:0000313" key="18">
    <source>
        <dbReference type="EMBL" id="AEV28923.1"/>
    </source>
</evidence>
<evidence type="ECO:0000256" key="16">
    <source>
        <dbReference type="ARBA" id="ARBA00047415"/>
    </source>
</evidence>
<feature type="binding site" evidence="17">
    <location>
        <position position="24"/>
    </location>
    <ligand>
        <name>[4Fe-4S] cluster</name>
        <dbReference type="ChEBI" id="CHEBI:49883"/>
    </ligand>
</feature>
<dbReference type="PANTHER" id="PTHR36701:SF1">
    <property type="entry name" value="EPOXYQUEUOSINE REDUCTASE QUEH"/>
    <property type="match status" value="1"/>
</dbReference>
<dbReference type="GO" id="GO:0051539">
    <property type="term" value="F:4 iron, 4 sulfur cluster binding"/>
    <property type="evidence" value="ECO:0007669"/>
    <property type="project" value="UniProtKB-UniRule"/>
</dbReference>
<evidence type="ECO:0000256" key="13">
    <source>
        <dbReference type="ARBA" id="ARBA00023157"/>
    </source>
</evidence>
<evidence type="ECO:0000256" key="10">
    <source>
        <dbReference type="ARBA" id="ARBA00023002"/>
    </source>
</evidence>
<name>G8QS62_SPHPG</name>
<evidence type="ECO:0000256" key="1">
    <source>
        <dbReference type="ARBA" id="ARBA00002268"/>
    </source>
</evidence>
<dbReference type="STRING" id="158190.SpiGrapes_1100"/>
<gene>
    <name evidence="17" type="primary">queH</name>
    <name evidence="18" type="ordered locus">SpiGrapes_1100</name>
</gene>
<keyword evidence="13 17" id="KW-1015">Disulfide bond</keyword>
<organism evidence="18 19">
    <name type="scientific">Sphaerochaeta pleomorpha (strain ATCC BAA-1885 / DSM 22778 / Grapes)</name>
    <dbReference type="NCBI Taxonomy" id="158190"/>
    <lineage>
        <taxon>Bacteria</taxon>
        <taxon>Pseudomonadati</taxon>
        <taxon>Spirochaetota</taxon>
        <taxon>Spirochaetia</taxon>
        <taxon>Spirochaetales</taxon>
        <taxon>Sphaerochaetaceae</taxon>
        <taxon>Sphaerochaeta</taxon>
    </lineage>
</organism>
<dbReference type="InterPro" id="IPR003828">
    <property type="entry name" value="QueH"/>
</dbReference>
<keyword evidence="14 17" id="KW-0676">Redox-active center</keyword>
<dbReference type="EMBL" id="CP003155">
    <property type="protein sequence ID" value="AEV28923.1"/>
    <property type="molecule type" value="Genomic_DNA"/>
</dbReference>
<dbReference type="HOGENOM" id="CLU_088177_0_1_12"/>
<dbReference type="Pfam" id="PF02677">
    <property type="entry name" value="QueH"/>
    <property type="match status" value="1"/>
</dbReference>
<keyword evidence="7 17" id="KW-0819">tRNA processing</keyword>
<protein>
    <recommendedName>
        <fullName evidence="5 17">Epoxyqueuosine reductase QueH</fullName>
        <ecNumber evidence="4 17">1.17.99.6</ecNumber>
    </recommendedName>
    <alternativeName>
        <fullName evidence="15 17">Queuosine biosynthesis protein QueH</fullName>
    </alternativeName>
</protein>
<dbReference type="HAMAP" id="MF_02089">
    <property type="entry name" value="QueH"/>
    <property type="match status" value="1"/>
</dbReference>
<keyword evidence="9 17" id="KW-0671">Queuosine biosynthesis</keyword>
<feature type="disulfide bond" description="Redox-active" evidence="17">
    <location>
        <begin position="180"/>
        <end position="182"/>
    </location>
</feature>
<dbReference type="EC" id="1.17.99.6" evidence="4 17"/>
<comment type="catalytic activity">
    <reaction evidence="16 17">
        <text>epoxyqueuosine(34) in tRNA + AH2 = queuosine(34) in tRNA + A + H2O</text>
        <dbReference type="Rhea" id="RHEA:32159"/>
        <dbReference type="Rhea" id="RHEA-COMP:18571"/>
        <dbReference type="Rhea" id="RHEA-COMP:18582"/>
        <dbReference type="ChEBI" id="CHEBI:13193"/>
        <dbReference type="ChEBI" id="CHEBI:15377"/>
        <dbReference type="ChEBI" id="CHEBI:17499"/>
        <dbReference type="ChEBI" id="CHEBI:194431"/>
        <dbReference type="ChEBI" id="CHEBI:194443"/>
        <dbReference type="EC" id="1.17.99.6"/>
    </reaction>
</comment>
<dbReference type="PANTHER" id="PTHR36701">
    <property type="entry name" value="EPOXYQUEUOSINE REDUCTASE QUEH"/>
    <property type="match status" value="1"/>
</dbReference>
<evidence type="ECO:0000256" key="14">
    <source>
        <dbReference type="ARBA" id="ARBA00023284"/>
    </source>
</evidence>
<comment type="similarity">
    <text evidence="3 17">Belongs to the QueH family.</text>
</comment>
<evidence type="ECO:0000256" key="5">
    <source>
        <dbReference type="ARBA" id="ARBA00016895"/>
    </source>
</evidence>
<evidence type="ECO:0000256" key="9">
    <source>
        <dbReference type="ARBA" id="ARBA00022785"/>
    </source>
</evidence>
<evidence type="ECO:0000256" key="3">
    <source>
        <dbReference type="ARBA" id="ARBA00008207"/>
    </source>
</evidence>
<evidence type="ECO:0000256" key="7">
    <source>
        <dbReference type="ARBA" id="ARBA00022694"/>
    </source>
</evidence>
<feature type="binding site" evidence="17">
    <location>
        <position position="106"/>
    </location>
    <ligand>
        <name>[4Fe-4S] cluster</name>
        <dbReference type="ChEBI" id="CHEBI:49883"/>
    </ligand>
</feature>
<dbReference type="GO" id="GO:0052693">
    <property type="term" value="F:epoxyqueuosine reductase activity"/>
    <property type="evidence" value="ECO:0007669"/>
    <property type="project" value="UniProtKB-UniRule"/>
</dbReference>
<sequence>MVAREILEMYSIGMDENEILVHACCGPCSTASIERLLSEGWKPVIFFSNSNIYPASEADKRFAELLKVADFFHLRVIREEQDHASWLSSVAGLEQEREGGKRCEKCFLYNLRQASAKAEELGFKHFCTTLTVSRFKNSKLIFDIGEQFPLFEKIDFKKKGGFDRSLVMSRDLDLYRQQYCGCEFSMQH</sequence>
<evidence type="ECO:0000256" key="15">
    <source>
        <dbReference type="ARBA" id="ARBA00031446"/>
    </source>
</evidence>
<keyword evidence="8 17" id="KW-0479">Metal-binding</keyword>
<keyword evidence="19" id="KW-1185">Reference proteome</keyword>
<dbReference type="GO" id="GO:0008616">
    <property type="term" value="P:tRNA queuosine(34) biosynthetic process"/>
    <property type="evidence" value="ECO:0007669"/>
    <property type="project" value="UniProtKB-UniRule"/>
</dbReference>
<keyword evidence="11 17" id="KW-0408">Iron</keyword>
<reference evidence="18 19" key="1">
    <citation type="submission" date="2011-11" db="EMBL/GenBank/DDBJ databases">
        <title>Complete sequence of Spirochaeta sp. grapes.</title>
        <authorList>
            <consortium name="US DOE Joint Genome Institute"/>
            <person name="Lucas S."/>
            <person name="Han J."/>
            <person name="Lapidus A."/>
            <person name="Cheng J.-F."/>
            <person name="Goodwin L."/>
            <person name="Pitluck S."/>
            <person name="Peters L."/>
            <person name="Ovchinnikova G."/>
            <person name="Munk A.C."/>
            <person name="Detter J.C."/>
            <person name="Han C."/>
            <person name="Tapia R."/>
            <person name="Land M."/>
            <person name="Hauser L."/>
            <person name="Kyrpides N."/>
            <person name="Ivanova N."/>
            <person name="Pagani I."/>
            <person name="Ritalahtilisa K."/>
            <person name="Loeffler F."/>
            <person name="Woyke T."/>
        </authorList>
    </citation>
    <scope>NUCLEOTIDE SEQUENCE [LARGE SCALE GENOMIC DNA]</scope>
    <source>
        <strain evidence="19">ATCC BAA-1885 / DSM 22778 / Grapes</strain>
    </source>
</reference>
<dbReference type="KEGG" id="sgp:SpiGrapes_1100"/>
<evidence type="ECO:0000256" key="12">
    <source>
        <dbReference type="ARBA" id="ARBA00023014"/>
    </source>
</evidence>
<keyword evidence="10 17" id="KW-0560">Oxidoreductase</keyword>
<dbReference type="Proteomes" id="UP000005632">
    <property type="component" value="Chromosome"/>
</dbReference>
<comment type="pathway">
    <text evidence="2 17">tRNA modification; tRNA-queuosine biosynthesis.</text>
</comment>
<evidence type="ECO:0000256" key="8">
    <source>
        <dbReference type="ARBA" id="ARBA00022723"/>
    </source>
</evidence>
<evidence type="ECO:0000256" key="6">
    <source>
        <dbReference type="ARBA" id="ARBA00022485"/>
    </source>
</evidence>
<evidence type="ECO:0000313" key="19">
    <source>
        <dbReference type="Proteomes" id="UP000005632"/>
    </source>
</evidence>
<feature type="binding site" evidence="17">
    <location>
        <position position="103"/>
    </location>
    <ligand>
        <name>[4Fe-4S] cluster</name>
        <dbReference type="ChEBI" id="CHEBI:49883"/>
    </ligand>
</feature>
<dbReference type="eggNOG" id="COG1636">
    <property type="taxonomic scope" value="Bacteria"/>
</dbReference>
<evidence type="ECO:0000256" key="17">
    <source>
        <dbReference type="HAMAP-Rule" id="MF_02089"/>
    </source>
</evidence>
<dbReference type="AlphaFoldDB" id="G8QS62"/>
<accession>G8QS62</accession>
<evidence type="ECO:0000256" key="2">
    <source>
        <dbReference type="ARBA" id="ARBA00004691"/>
    </source>
</evidence>